<gene>
    <name evidence="1" type="ORF">C8R41DRAFT_850810</name>
</gene>
<evidence type="ECO:0008006" key="3">
    <source>
        <dbReference type="Google" id="ProtNLM"/>
    </source>
</evidence>
<dbReference type="EMBL" id="JANVFT010000087">
    <property type="protein sequence ID" value="KAJ4471215.1"/>
    <property type="molecule type" value="Genomic_DNA"/>
</dbReference>
<sequence>MRKIIDHVFSMQPALFFFTLSTFGFGKGVLSIRPTLHASLSNSRHRTASSVLKCPATRTPSSKRALLTKYRDRTAAFALQVLNRVGAD</sequence>
<keyword evidence="2" id="KW-1185">Reference proteome</keyword>
<organism evidence="1 2">
    <name type="scientific">Lentinula lateritia</name>
    <dbReference type="NCBI Taxonomy" id="40482"/>
    <lineage>
        <taxon>Eukaryota</taxon>
        <taxon>Fungi</taxon>
        <taxon>Dikarya</taxon>
        <taxon>Basidiomycota</taxon>
        <taxon>Agaricomycotina</taxon>
        <taxon>Agaricomycetes</taxon>
        <taxon>Agaricomycetidae</taxon>
        <taxon>Agaricales</taxon>
        <taxon>Marasmiineae</taxon>
        <taxon>Omphalotaceae</taxon>
        <taxon>Lentinula</taxon>
    </lineage>
</organism>
<comment type="caution">
    <text evidence="1">The sequence shown here is derived from an EMBL/GenBank/DDBJ whole genome shotgun (WGS) entry which is preliminary data.</text>
</comment>
<proteinExistence type="predicted"/>
<evidence type="ECO:0000313" key="1">
    <source>
        <dbReference type="EMBL" id="KAJ4471215.1"/>
    </source>
</evidence>
<protein>
    <recommendedName>
        <fullName evidence="3">Secreted protein</fullName>
    </recommendedName>
</protein>
<name>A0ABQ8V8Q9_9AGAR</name>
<accession>A0ABQ8V8Q9</accession>
<reference evidence="1" key="1">
    <citation type="submission" date="2022-08" db="EMBL/GenBank/DDBJ databases">
        <title>A Global Phylogenomic Analysis of the Shiitake Genus Lentinula.</title>
        <authorList>
            <consortium name="DOE Joint Genome Institute"/>
            <person name="Sierra-Patev S."/>
            <person name="Min B."/>
            <person name="Naranjo-Ortiz M."/>
            <person name="Looney B."/>
            <person name="Konkel Z."/>
            <person name="Slot J.C."/>
            <person name="Sakamoto Y."/>
            <person name="Steenwyk J.L."/>
            <person name="Rokas A."/>
            <person name="Carro J."/>
            <person name="Camarero S."/>
            <person name="Ferreira P."/>
            <person name="Molpeceres G."/>
            <person name="Ruiz-Duenas F.J."/>
            <person name="Serrano A."/>
            <person name="Henrissat B."/>
            <person name="Drula E."/>
            <person name="Hughes K.W."/>
            <person name="Mata J.L."/>
            <person name="Ishikawa N.K."/>
            <person name="Vargas-Isla R."/>
            <person name="Ushijima S."/>
            <person name="Smith C.A."/>
            <person name="Ahrendt S."/>
            <person name="Andreopoulos W."/>
            <person name="He G."/>
            <person name="Labutti K."/>
            <person name="Lipzen A."/>
            <person name="Ng V."/>
            <person name="Riley R."/>
            <person name="Sandor L."/>
            <person name="Barry K."/>
            <person name="Martinez A.T."/>
            <person name="Xiao Y."/>
            <person name="Gibbons J.G."/>
            <person name="Terashima K."/>
            <person name="Grigoriev I.V."/>
            <person name="Hibbett D.S."/>
        </authorList>
    </citation>
    <scope>NUCLEOTIDE SEQUENCE</scope>
    <source>
        <strain evidence="1">RHP3577 ss4</strain>
    </source>
</reference>
<dbReference type="Proteomes" id="UP001150217">
    <property type="component" value="Unassembled WGS sequence"/>
</dbReference>
<evidence type="ECO:0000313" key="2">
    <source>
        <dbReference type="Proteomes" id="UP001150217"/>
    </source>
</evidence>